<reference evidence="7 8" key="1">
    <citation type="submission" date="2024-01" db="EMBL/GenBank/DDBJ databases">
        <authorList>
            <person name="Waweru B."/>
        </authorList>
    </citation>
    <scope>NUCLEOTIDE SEQUENCE [LARGE SCALE GENOMIC DNA]</scope>
</reference>
<evidence type="ECO:0000256" key="3">
    <source>
        <dbReference type="ARBA" id="ARBA00022989"/>
    </source>
</evidence>
<dbReference type="GO" id="GO:0098542">
    <property type="term" value="P:defense response to other organism"/>
    <property type="evidence" value="ECO:0007669"/>
    <property type="project" value="InterPro"/>
</dbReference>
<dbReference type="GO" id="GO:0016020">
    <property type="term" value="C:membrane"/>
    <property type="evidence" value="ECO:0007669"/>
    <property type="project" value="UniProtKB-SubCell"/>
</dbReference>
<evidence type="ECO:0000313" key="7">
    <source>
        <dbReference type="EMBL" id="CAK7351039.1"/>
    </source>
</evidence>
<sequence>MAGSKRSCSGLKICFLATFVLLITISVVLVILYFTVFKPKEPKVTPQPLILENIRGVFFPAPLLNITLGMEITVENQNYGSFKYQESAAYVSYRGNVVAEAPIEADTIPARGKHNISTTVTIFGDKLLSDDNFRREFLLGSILNFTSATTLYGKVILFKLIKAKATSSCTCEVSIFFQEQQAESICKSKIRL</sequence>
<evidence type="ECO:0000313" key="8">
    <source>
        <dbReference type="Proteomes" id="UP001314170"/>
    </source>
</evidence>
<proteinExistence type="predicted"/>
<dbReference type="AlphaFoldDB" id="A0AAV1SHP1"/>
<evidence type="ECO:0000256" key="2">
    <source>
        <dbReference type="ARBA" id="ARBA00022692"/>
    </source>
</evidence>
<protein>
    <recommendedName>
        <fullName evidence="6">Late embryogenesis abundant protein LEA-2 subgroup domain-containing protein</fullName>
    </recommendedName>
</protein>
<keyword evidence="3 5" id="KW-1133">Transmembrane helix</keyword>
<evidence type="ECO:0000256" key="4">
    <source>
        <dbReference type="ARBA" id="ARBA00023136"/>
    </source>
</evidence>
<comment type="caution">
    <text evidence="7">The sequence shown here is derived from an EMBL/GenBank/DDBJ whole genome shotgun (WGS) entry which is preliminary data.</text>
</comment>
<dbReference type="InterPro" id="IPR004864">
    <property type="entry name" value="LEA_2"/>
</dbReference>
<organism evidence="7 8">
    <name type="scientific">Dovyalis caffra</name>
    <dbReference type="NCBI Taxonomy" id="77055"/>
    <lineage>
        <taxon>Eukaryota</taxon>
        <taxon>Viridiplantae</taxon>
        <taxon>Streptophyta</taxon>
        <taxon>Embryophyta</taxon>
        <taxon>Tracheophyta</taxon>
        <taxon>Spermatophyta</taxon>
        <taxon>Magnoliopsida</taxon>
        <taxon>eudicotyledons</taxon>
        <taxon>Gunneridae</taxon>
        <taxon>Pentapetalae</taxon>
        <taxon>rosids</taxon>
        <taxon>fabids</taxon>
        <taxon>Malpighiales</taxon>
        <taxon>Salicaceae</taxon>
        <taxon>Flacourtieae</taxon>
        <taxon>Dovyalis</taxon>
    </lineage>
</organism>
<feature type="transmembrane region" description="Helical" evidence="5">
    <location>
        <begin position="12"/>
        <end position="36"/>
    </location>
</feature>
<keyword evidence="4 5" id="KW-0472">Membrane</keyword>
<gene>
    <name evidence="7" type="ORF">DCAF_LOCUS23654</name>
</gene>
<dbReference type="PANTHER" id="PTHR31234">
    <property type="entry name" value="LATE EMBRYOGENESIS ABUNDANT (LEA) HYDROXYPROLINE-RICH GLYCOPROTEIN FAMILY"/>
    <property type="match status" value="1"/>
</dbReference>
<dbReference type="Pfam" id="PF03168">
    <property type="entry name" value="LEA_2"/>
    <property type="match status" value="1"/>
</dbReference>
<comment type="subcellular location">
    <subcellularLocation>
        <location evidence="1">Membrane</location>
        <topology evidence="1">Single-pass membrane protein</topology>
    </subcellularLocation>
</comment>
<feature type="domain" description="Late embryogenesis abundant protein LEA-2 subgroup" evidence="6">
    <location>
        <begin position="72"/>
        <end position="166"/>
    </location>
</feature>
<evidence type="ECO:0000259" key="6">
    <source>
        <dbReference type="Pfam" id="PF03168"/>
    </source>
</evidence>
<dbReference type="InterPro" id="IPR044839">
    <property type="entry name" value="NDR1-like"/>
</dbReference>
<evidence type="ECO:0000256" key="5">
    <source>
        <dbReference type="SAM" id="Phobius"/>
    </source>
</evidence>
<dbReference type="PANTHER" id="PTHR31234:SF65">
    <property type="entry name" value="LATE EMBRYOGENESIS ABUNDANT PROTEIN, LEA_2 SUBGROUP"/>
    <property type="match status" value="1"/>
</dbReference>
<dbReference type="Proteomes" id="UP001314170">
    <property type="component" value="Unassembled WGS sequence"/>
</dbReference>
<dbReference type="EMBL" id="CAWUPB010001184">
    <property type="protein sequence ID" value="CAK7351039.1"/>
    <property type="molecule type" value="Genomic_DNA"/>
</dbReference>
<name>A0AAV1SHP1_9ROSI</name>
<accession>A0AAV1SHP1</accession>
<keyword evidence="2 5" id="KW-0812">Transmembrane</keyword>
<evidence type="ECO:0000256" key="1">
    <source>
        <dbReference type="ARBA" id="ARBA00004167"/>
    </source>
</evidence>
<keyword evidence="8" id="KW-1185">Reference proteome</keyword>